<dbReference type="AlphaFoldDB" id="A0A1I6FP11"/>
<dbReference type="RefSeq" id="WP_092980143.1">
    <property type="nucleotide sequence ID" value="NZ_FOYQ01000001.1"/>
</dbReference>
<dbReference type="Gene3D" id="3.30.160.100">
    <property type="entry name" value="Ribosome hibernation promotion factor-like"/>
    <property type="match status" value="1"/>
</dbReference>
<proteinExistence type="predicted"/>
<dbReference type="Pfam" id="PF02482">
    <property type="entry name" value="Ribosomal_S30AE"/>
    <property type="match status" value="1"/>
</dbReference>
<keyword evidence="2" id="KW-1185">Reference proteome</keyword>
<dbReference type="InterPro" id="IPR003489">
    <property type="entry name" value="RHF/RaiA"/>
</dbReference>
<dbReference type="EMBL" id="FOYQ01000001">
    <property type="protein sequence ID" value="SFR31682.1"/>
    <property type="molecule type" value="Genomic_DNA"/>
</dbReference>
<dbReference type="Proteomes" id="UP000199534">
    <property type="component" value="Unassembled WGS sequence"/>
</dbReference>
<organism evidence="1 2">
    <name type="scientific">Robiginitalea myxolifaciens</name>
    <dbReference type="NCBI Taxonomy" id="400055"/>
    <lineage>
        <taxon>Bacteria</taxon>
        <taxon>Pseudomonadati</taxon>
        <taxon>Bacteroidota</taxon>
        <taxon>Flavobacteriia</taxon>
        <taxon>Flavobacteriales</taxon>
        <taxon>Flavobacteriaceae</taxon>
        <taxon>Robiginitalea</taxon>
    </lineage>
</organism>
<sequence length="105" mass="12334">MQVNTQTVNFNADGELLDFAQKRMEKLELFYDRIVRSEVFMKVQKTSLKENKVVEVKVHIPKDTFIVKKRCKTFEEAIDSACNSLERKLVKKKSKPKVQNPLKIF</sequence>
<reference evidence="1 2" key="1">
    <citation type="submission" date="2016-10" db="EMBL/GenBank/DDBJ databases">
        <authorList>
            <person name="de Groot N.N."/>
        </authorList>
    </citation>
    <scope>NUCLEOTIDE SEQUENCE [LARGE SCALE GENOMIC DNA]</scope>
    <source>
        <strain evidence="1 2">DSM 21019</strain>
    </source>
</reference>
<gene>
    <name evidence="1" type="ORF">SAMN04490243_0322</name>
</gene>
<dbReference type="NCBIfam" id="TIGR00741">
    <property type="entry name" value="yfiA"/>
    <property type="match status" value="1"/>
</dbReference>
<name>A0A1I6FP11_9FLAO</name>
<evidence type="ECO:0000313" key="2">
    <source>
        <dbReference type="Proteomes" id="UP000199534"/>
    </source>
</evidence>
<dbReference type="STRING" id="400055.SAMN04490243_0322"/>
<accession>A0A1I6FP11</accession>
<dbReference type="InterPro" id="IPR036567">
    <property type="entry name" value="RHF-like"/>
</dbReference>
<dbReference type="SUPFAM" id="SSF69754">
    <property type="entry name" value="Ribosome binding protein Y (YfiA homologue)"/>
    <property type="match status" value="1"/>
</dbReference>
<evidence type="ECO:0000313" key="1">
    <source>
        <dbReference type="EMBL" id="SFR31682.1"/>
    </source>
</evidence>
<dbReference type="OrthoDB" id="9808702at2"/>
<protein>
    <submittedName>
        <fullName evidence="1">Putative sigma-54 modulation protein</fullName>
    </submittedName>
</protein>